<dbReference type="GO" id="GO:0016020">
    <property type="term" value="C:membrane"/>
    <property type="evidence" value="ECO:0007669"/>
    <property type="project" value="UniProtKB-SubCell"/>
</dbReference>
<dbReference type="EMBL" id="UZAM01012842">
    <property type="protein sequence ID" value="VDP23791.1"/>
    <property type="molecule type" value="Genomic_DNA"/>
</dbReference>
<evidence type="ECO:0000256" key="2">
    <source>
        <dbReference type="ARBA" id="ARBA00006945"/>
    </source>
</evidence>
<keyword evidence="3 6" id="KW-0812">Transmembrane</keyword>
<feature type="transmembrane region" description="Helical" evidence="6">
    <location>
        <begin position="20"/>
        <end position="43"/>
    </location>
</feature>
<proteinExistence type="inferred from homology"/>
<accession>A0A183J0Y9</accession>
<keyword evidence="4 6" id="KW-1133">Transmembrane helix</keyword>
<feature type="transmembrane region" description="Helical" evidence="6">
    <location>
        <begin position="50"/>
        <end position="68"/>
    </location>
</feature>
<evidence type="ECO:0000313" key="7">
    <source>
        <dbReference type="EMBL" id="VDP23791.1"/>
    </source>
</evidence>
<evidence type="ECO:0000313" key="9">
    <source>
        <dbReference type="WBParaSite" id="SBAD_0000988501-mRNA-1"/>
    </source>
</evidence>
<dbReference type="OrthoDB" id="7859621at2759"/>
<evidence type="ECO:0000256" key="1">
    <source>
        <dbReference type="ARBA" id="ARBA00004141"/>
    </source>
</evidence>
<keyword evidence="5 6" id="KW-0472">Membrane</keyword>
<evidence type="ECO:0000256" key="4">
    <source>
        <dbReference type="ARBA" id="ARBA00022989"/>
    </source>
</evidence>
<protein>
    <submittedName>
        <fullName evidence="9">Surfeit locus protein 4</fullName>
    </submittedName>
</protein>
<sequence>MWYQFEDQREWMKEIWKVNVFFANLFVIFNLFGQIVPCILILLRKQVVPSCCVLGAIVVLQAIAYQIFWDFMFLARRVVIGCCLISVAVGGGLLLLLAEAQADSQSLFAGVPQMSDTYKPKSIMQFAGRILLIFMFISLMKFELSFIRIVELVVGGALMTLVSIGYKTKLSALVLVIWLTCLNFYLNPWWKYPKERYYVDVIKYDFFQTLSVIGGLLLVILLGPGGVSMDDYKKRW</sequence>
<feature type="transmembrane region" description="Helical" evidence="6">
    <location>
        <begin position="74"/>
        <end position="98"/>
    </location>
</feature>
<dbReference type="Pfam" id="PF02077">
    <property type="entry name" value="SURF4"/>
    <property type="match status" value="1"/>
</dbReference>
<keyword evidence="8" id="KW-1185">Reference proteome</keyword>
<dbReference type="AlphaFoldDB" id="A0A183J0Y9"/>
<dbReference type="InterPro" id="IPR002995">
    <property type="entry name" value="Surf4"/>
</dbReference>
<feature type="transmembrane region" description="Helical" evidence="6">
    <location>
        <begin position="206"/>
        <end position="227"/>
    </location>
</feature>
<evidence type="ECO:0000256" key="3">
    <source>
        <dbReference type="ARBA" id="ARBA00022692"/>
    </source>
</evidence>
<name>A0A183J0Y9_9BILA</name>
<comment type="similarity">
    <text evidence="2">Belongs to the SURF4 family.</text>
</comment>
<dbReference type="PROSITE" id="PS01339">
    <property type="entry name" value="SURF4"/>
    <property type="match status" value="1"/>
</dbReference>
<organism evidence="9">
    <name type="scientific">Soboliphyme baturini</name>
    <dbReference type="NCBI Taxonomy" id="241478"/>
    <lineage>
        <taxon>Eukaryota</taxon>
        <taxon>Metazoa</taxon>
        <taxon>Ecdysozoa</taxon>
        <taxon>Nematoda</taxon>
        <taxon>Enoplea</taxon>
        <taxon>Dorylaimia</taxon>
        <taxon>Dioctophymatida</taxon>
        <taxon>Dioctophymatoidea</taxon>
        <taxon>Soboliphymatidae</taxon>
        <taxon>Soboliphyme</taxon>
    </lineage>
</organism>
<comment type="subcellular location">
    <subcellularLocation>
        <location evidence="1">Membrane</location>
        <topology evidence="1">Multi-pass membrane protein</topology>
    </subcellularLocation>
</comment>
<feature type="transmembrane region" description="Helical" evidence="6">
    <location>
        <begin position="146"/>
        <end position="163"/>
    </location>
</feature>
<reference evidence="7 8" key="2">
    <citation type="submission" date="2018-11" db="EMBL/GenBank/DDBJ databases">
        <authorList>
            <consortium name="Pathogen Informatics"/>
        </authorList>
    </citation>
    <scope>NUCLEOTIDE SEQUENCE [LARGE SCALE GENOMIC DNA]</scope>
</reference>
<reference evidence="9" key="1">
    <citation type="submission" date="2016-06" db="UniProtKB">
        <authorList>
            <consortium name="WormBaseParasite"/>
        </authorList>
    </citation>
    <scope>IDENTIFICATION</scope>
</reference>
<feature type="transmembrane region" description="Helical" evidence="6">
    <location>
        <begin position="170"/>
        <end position="186"/>
    </location>
</feature>
<evidence type="ECO:0000313" key="8">
    <source>
        <dbReference type="Proteomes" id="UP000270296"/>
    </source>
</evidence>
<dbReference type="Proteomes" id="UP000270296">
    <property type="component" value="Unassembled WGS sequence"/>
</dbReference>
<evidence type="ECO:0000256" key="6">
    <source>
        <dbReference type="SAM" id="Phobius"/>
    </source>
</evidence>
<gene>
    <name evidence="7" type="ORF">SBAD_LOCUS9537</name>
</gene>
<evidence type="ECO:0000256" key="5">
    <source>
        <dbReference type="ARBA" id="ARBA00023136"/>
    </source>
</evidence>
<dbReference type="WBParaSite" id="SBAD_0000988501-mRNA-1">
    <property type="protein sequence ID" value="SBAD_0000988501-mRNA-1"/>
    <property type="gene ID" value="SBAD_0000988501"/>
</dbReference>